<dbReference type="InterPro" id="IPR029057">
    <property type="entry name" value="PRTase-like"/>
</dbReference>
<organism evidence="2 3">
    <name type="scientific">Comamonas testosteroni TK102</name>
    <dbReference type="NCBI Taxonomy" id="1392005"/>
    <lineage>
        <taxon>Bacteria</taxon>
        <taxon>Pseudomonadati</taxon>
        <taxon>Pseudomonadota</taxon>
        <taxon>Betaproteobacteria</taxon>
        <taxon>Burkholderiales</taxon>
        <taxon>Comamonadaceae</taxon>
        <taxon>Comamonas</taxon>
    </lineage>
</organism>
<dbReference type="NCBIfam" id="NF004689">
    <property type="entry name" value="PRK06031.1"/>
    <property type="match status" value="1"/>
</dbReference>
<dbReference type="EMBL" id="CP006704">
    <property type="protein sequence ID" value="AIJ49167.1"/>
    <property type="molecule type" value="Genomic_DNA"/>
</dbReference>
<evidence type="ECO:0000313" key="3">
    <source>
        <dbReference type="Proteomes" id="UP000028782"/>
    </source>
</evidence>
<evidence type="ECO:0000259" key="1">
    <source>
        <dbReference type="Pfam" id="PF00156"/>
    </source>
</evidence>
<accession>A0A076Q0G8</accession>
<proteinExistence type="predicted"/>
<feature type="domain" description="Phosphoribosyltransferase" evidence="1">
    <location>
        <begin position="80"/>
        <end position="219"/>
    </location>
</feature>
<keyword evidence="2" id="KW-0808">Transferase</keyword>
<dbReference type="PANTHER" id="PTHR43218:SF1">
    <property type="entry name" value="PHOSPHORIBOSYLTRANSFERASE"/>
    <property type="match status" value="1"/>
</dbReference>
<dbReference type="SUPFAM" id="SSF53271">
    <property type="entry name" value="PRTase-like"/>
    <property type="match status" value="1"/>
</dbReference>
<dbReference type="KEGG" id="ctes:O987_25485"/>
<dbReference type="Proteomes" id="UP000028782">
    <property type="component" value="Chromosome"/>
</dbReference>
<dbReference type="Gene3D" id="3.40.50.2020">
    <property type="match status" value="1"/>
</dbReference>
<dbReference type="GO" id="GO:0016757">
    <property type="term" value="F:glycosyltransferase activity"/>
    <property type="evidence" value="ECO:0007669"/>
    <property type="project" value="UniProtKB-KW"/>
</dbReference>
<dbReference type="Pfam" id="PF00156">
    <property type="entry name" value="Pribosyltran"/>
    <property type="match status" value="1"/>
</dbReference>
<dbReference type="PANTHER" id="PTHR43218">
    <property type="entry name" value="PHOSPHORIBOSYLTRANSFERASE-RELATED"/>
    <property type="match status" value="1"/>
</dbReference>
<name>A0A076Q0G8_COMTE</name>
<dbReference type="HOGENOM" id="CLU_073912_0_0_4"/>
<sequence length="251" mass="27148">MSEIASVVDLCGQNLPGFDATTDYWQAIVTEAELNQSPLPPYAKSYPARLPDGRYLLLPLRGMPTADGSAPDRCVASLIANQASMEVVEQLALHMAQGTGAHDFDVVIGLPTLGLAFAPLVARHLGHSRYVPLGYSRKYWYRDELSEPVSSITTPGKGKLLYIDPNQLGLIAGRRVLVVDDAVSSGTTMVSGLKLLERCGAEVAAIAVAMRQGTQWQQKLVRADGSAIPVVAAYDCPRMERRADGWWPESP</sequence>
<evidence type="ECO:0000313" key="2">
    <source>
        <dbReference type="EMBL" id="AIJ49167.1"/>
    </source>
</evidence>
<dbReference type="CDD" id="cd06223">
    <property type="entry name" value="PRTases_typeI"/>
    <property type="match status" value="1"/>
</dbReference>
<dbReference type="InterPro" id="IPR000836">
    <property type="entry name" value="PRTase_dom"/>
</dbReference>
<dbReference type="RefSeq" id="WP_043375345.1">
    <property type="nucleotide sequence ID" value="NZ_CP006704.1"/>
</dbReference>
<gene>
    <name evidence="2" type="ORF">O987_25485</name>
</gene>
<protein>
    <submittedName>
        <fullName evidence="2">Phosphoribosyltransferase</fullName>
    </submittedName>
</protein>
<reference evidence="2 3" key="1">
    <citation type="journal article" date="2014" name="Genome Announc.">
        <title>Complete Genome Sequence of Polychlorinated Biphenyl Degrader Comamonas testosteroni TK102 (NBRC 109938).</title>
        <authorList>
            <person name="Fukuda K."/>
            <person name="Hosoyama A."/>
            <person name="Tsuchikane K."/>
            <person name="Ohji S."/>
            <person name="Yamazoe A."/>
            <person name="Fujita N."/>
            <person name="Shintani M."/>
            <person name="Kimbara K."/>
        </authorList>
    </citation>
    <scope>NUCLEOTIDE SEQUENCE [LARGE SCALE GENOMIC DNA]</scope>
    <source>
        <strain evidence="2">TK102</strain>
    </source>
</reference>
<dbReference type="AlphaFoldDB" id="A0A076Q0G8"/>
<keyword evidence="2" id="KW-0328">Glycosyltransferase</keyword>